<dbReference type="InterPro" id="IPR013818">
    <property type="entry name" value="Lipase"/>
</dbReference>
<dbReference type="EMBL" id="NCKU01004957">
    <property type="protein sequence ID" value="RWS05201.1"/>
    <property type="molecule type" value="Genomic_DNA"/>
</dbReference>
<dbReference type="STRING" id="1965070.A0A3S5WGQ9"/>
<feature type="domain" description="Lipase" evidence="5">
    <location>
        <begin position="9"/>
        <end position="248"/>
    </location>
</feature>
<evidence type="ECO:0000256" key="3">
    <source>
        <dbReference type="ARBA" id="ARBA00022525"/>
    </source>
</evidence>
<dbReference type="CDD" id="cd00707">
    <property type="entry name" value="Pancreat_lipase_like"/>
    <property type="match status" value="1"/>
</dbReference>
<dbReference type="Pfam" id="PF00151">
    <property type="entry name" value="Lipase"/>
    <property type="match status" value="1"/>
</dbReference>
<dbReference type="PANTHER" id="PTHR11610">
    <property type="entry name" value="LIPASE"/>
    <property type="match status" value="1"/>
</dbReference>
<dbReference type="GO" id="GO:0016042">
    <property type="term" value="P:lipid catabolic process"/>
    <property type="evidence" value="ECO:0007669"/>
    <property type="project" value="TreeGrafter"/>
</dbReference>
<evidence type="ECO:0000256" key="1">
    <source>
        <dbReference type="ARBA" id="ARBA00004613"/>
    </source>
</evidence>
<dbReference type="AlphaFoldDB" id="A0A3S5WGQ9"/>
<dbReference type="SUPFAM" id="SSF53474">
    <property type="entry name" value="alpha/beta-Hydrolases"/>
    <property type="match status" value="1"/>
</dbReference>
<evidence type="ECO:0000313" key="7">
    <source>
        <dbReference type="EMBL" id="RWS06990.1"/>
    </source>
</evidence>
<dbReference type="OrthoDB" id="199913at2759"/>
<protein>
    <submittedName>
        <fullName evidence="8">Pancreatic triacylglycerol lipase-like protein</fullName>
    </submittedName>
</protein>
<dbReference type="InterPro" id="IPR000734">
    <property type="entry name" value="TAG_lipase"/>
</dbReference>
<dbReference type="InterPro" id="IPR029058">
    <property type="entry name" value="AB_hydrolase_fold"/>
</dbReference>
<sequence length="251" mass="28006">MRDQFLINDDLNIIFVDWKGGNNLPYTQAASNTRVVGAETALFIQFLMNQTGVTPDSIHLIGHSLGAHVAGYAGERVPKLGRITALDPAELYFQYLPETVRIDPSDAQFVDVIHSDTRSILVLGLGMRQPCGHIDFYPNGGETHPGCSLSRVKAFFVSGISEGLRRLVGCNHQRAIDFFTSSINTKNCEMVSYTCPNYDFFEKGRCTYCGENGNLCPIMGLKADLFKNVTKRNKSLSVYLRTREEKPYCCE</sequence>
<name>A0A3S5WGQ9_9ACAR</name>
<dbReference type="Proteomes" id="UP000285301">
    <property type="component" value="Unassembled WGS sequence"/>
</dbReference>
<comment type="similarity">
    <text evidence="2 4">Belongs to the AB hydrolase superfamily. Lipase family.</text>
</comment>
<proteinExistence type="inferred from homology"/>
<evidence type="ECO:0000259" key="5">
    <source>
        <dbReference type="Pfam" id="PF00151"/>
    </source>
</evidence>
<comment type="caution">
    <text evidence="8">The sequence shown here is derived from an EMBL/GenBank/DDBJ whole genome shotgun (WGS) entry which is preliminary data.</text>
</comment>
<evidence type="ECO:0000313" key="9">
    <source>
        <dbReference type="Proteomes" id="UP000285301"/>
    </source>
</evidence>
<dbReference type="EMBL" id="NCKU01003752">
    <property type="protein sequence ID" value="RWS06990.1"/>
    <property type="molecule type" value="Genomic_DNA"/>
</dbReference>
<dbReference type="InterPro" id="IPR033906">
    <property type="entry name" value="Lipase_N"/>
</dbReference>
<evidence type="ECO:0000313" key="6">
    <source>
        <dbReference type="EMBL" id="RWS05201.1"/>
    </source>
</evidence>
<gene>
    <name evidence="6" type="ORF">B4U79_03870</name>
    <name evidence="7" type="ORF">B4U79_06980</name>
    <name evidence="8" type="ORF">B4U79_10206</name>
</gene>
<dbReference type="Gene3D" id="3.40.50.1820">
    <property type="entry name" value="alpha/beta hydrolase"/>
    <property type="match status" value="1"/>
</dbReference>
<evidence type="ECO:0000313" key="8">
    <source>
        <dbReference type="EMBL" id="RWS07020.1"/>
    </source>
</evidence>
<organism evidence="8 9">
    <name type="scientific">Dinothrombium tinctorium</name>
    <dbReference type="NCBI Taxonomy" id="1965070"/>
    <lineage>
        <taxon>Eukaryota</taxon>
        <taxon>Metazoa</taxon>
        <taxon>Ecdysozoa</taxon>
        <taxon>Arthropoda</taxon>
        <taxon>Chelicerata</taxon>
        <taxon>Arachnida</taxon>
        <taxon>Acari</taxon>
        <taxon>Acariformes</taxon>
        <taxon>Trombidiformes</taxon>
        <taxon>Prostigmata</taxon>
        <taxon>Anystina</taxon>
        <taxon>Parasitengona</taxon>
        <taxon>Trombidioidea</taxon>
        <taxon>Trombidiidae</taxon>
        <taxon>Dinothrombium</taxon>
    </lineage>
</organism>
<keyword evidence="3" id="KW-0964">Secreted</keyword>
<dbReference type="EMBL" id="NCKU01003730">
    <property type="protein sequence ID" value="RWS07020.1"/>
    <property type="molecule type" value="Genomic_DNA"/>
</dbReference>
<keyword evidence="9" id="KW-1185">Reference proteome</keyword>
<comment type="subcellular location">
    <subcellularLocation>
        <location evidence="1">Secreted</location>
    </subcellularLocation>
</comment>
<reference evidence="8" key="2">
    <citation type="submission" date="2018-11" db="EMBL/GenBank/DDBJ databases">
        <title>Trombidioid mite genomics.</title>
        <authorList>
            <person name="Dong X."/>
        </authorList>
    </citation>
    <scope>NUCLEOTIDE SEQUENCE</scope>
    <source>
        <strain evidence="8">UoL-WK</strain>
    </source>
</reference>
<dbReference type="GO" id="GO:0016298">
    <property type="term" value="F:lipase activity"/>
    <property type="evidence" value="ECO:0007669"/>
    <property type="project" value="InterPro"/>
</dbReference>
<accession>A0A3S5WGQ9</accession>
<dbReference type="PRINTS" id="PR00821">
    <property type="entry name" value="TAGLIPASE"/>
</dbReference>
<dbReference type="GO" id="GO:0005615">
    <property type="term" value="C:extracellular space"/>
    <property type="evidence" value="ECO:0007669"/>
    <property type="project" value="TreeGrafter"/>
</dbReference>
<reference evidence="8 9" key="1">
    <citation type="journal article" date="2018" name="Gigascience">
        <title>Genomes of trombidid mites reveal novel predicted allergens and laterally-transferred genes associated with secondary metabolism.</title>
        <authorList>
            <person name="Dong X."/>
            <person name="Chaisiri K."/>
            <person name="Xia D."/>
            <person name="Armstrong S.D."/>
            <person name="Fang Y."/>
            <person name="Donnelly M.J."/>
            <person name="Kadowaki T."/>
            <person name="McGarry J.W."/>
            <person name="Darby A.C."/>
            <person name="Makepeace B.L."/>
        </authorList>
    </citation>
    <scope>NUCLEOTIDE SEQUENCE [LARGE SCALE GENOMIC DNA]</scope>
    <source>
        <strain evidence="8">UoL-WK</strain>
    </source>
</reference>
<evidence type="ECO:0000256" key="2">
    <source>
        <dbReference type="ARBA" id="ARBA00010701"/>
    </source>
</evidence>
<evidence type="ECO:0000256" key="4">
    <source>
        <dbReference type="RuleBase" id="RU004262"/>
    </source>
</evidence>